<dbReference type="KEGG" id="jsv:CNX70_02575"/>
<organism evidence="2 3">
    <name type="scientific">Janthinobacterium svalbardensis</name>
    <dbReference type="NCBI Taxonomy" id="368607"/>
    <lineage>
        <taxon>Bacteria</taxon>
        <taxon>Pseudomonadati</taxon>
        <taxon>Pseudomonadota</taxon>
        <taxon>Betaproteobacteria</taxon>
        <taxon>Burkholderiales</taxon>
        <taxon>Oxalobacteraceae</taxon>
        <taxon>Janthinobacterium</taxon>
    </lineage>
</organism>
<evidence type="ECO:0000259" key="1">
    <source>
        <dbReference type="Pfam" id="PF15579"/>
    </source>
</evidence>
<dbReference type="Proteomes" id="UP000218437">
    <property type="component" value="Chromosome"/>
</dbReference>
<gene>
    <name evidence="2" type="ORF">CNX70_02575</name>
</gene>
<evidence type="ECO:0000313" key="3">
    <source>
        <dbReference type="Proteomes" id="UP000218437"/>
    </source>
</evidence>
<accession>A0A290WRB7</accession>
<dbReference type="InterPro" id="IPR028969">
    <property type="entry name" value="Imm52"/>
</dbReference>
<dbReference type="Pfam" id="PF15579">
    <property type="entry name" value="Imm52"/>
    <property type="match status" value="1"/>
</dbReference>
<dbReference type="EMBL" id="CP023422">
    <property type="protein sequence ID" value="ATD59198.1"/>
    <property type="molecule type" value="Genomic_DNA"/>
</dbReference>
<feature type="domain" description="Immunity protein 52" evidence="1">
    <location>
        <begin position="119"/>
        <end position="237"/>
    </location>
</feature>
<evidence type="ECO:0000313" key="2">
    <source>
        <dbReference type="EMBL" id="ATD59198.1"/>
    </source>
</evidence>
<keyword evidence="3" id="KW-1185">Reference proteome</keyword>
<proteinExistence type="predicted"/>
<name>A0A290WRB7_9BURK</name>
<reference evidence="2 3" key="1">
    <citation type="submission" date="2017-09" db="EMBL/GenBank/DDBJ databases">
        <title>Complete genome sequence of Janthinobacterium svalbardensis PAMC 27463.</title>
        <authorList>
            <person name="Cho Y.-J."/>
            <person name="Cho A."/>
            <person name="Kim O.-S."/>
            <person name="Lee J.-I."/>
        </authorList>
    </citation>
    <scope>NUCLEOTIDE SEQUENCE [LARGE SCALE GENOMIC DNA]</scope>
    <source>
        <strain evidence="2 3">PAMC 27463</strain>
    </source>
</reference>
<dbReference type="AlphaFoldDB" id="A0A290WRB7"/>
<protein>
    <recommendedName>
        <fullName evidence="1">Immunity protein 52 domain-containing protein</fullName>
    </recommendedName>
</protein>
<sequence>MIINSLFKRDAANTSIAFRPTVQKIATIVRFLQKTEAFGKNWFLSQETEAESFLYPVFDASGELTTAAEAVLEAEFKGETSRFLSAWNGELGDGEGATMALGFSDGDWPARTFRISDHGQGARRLGIDGVKELLSIIAGSLRPVLITVARNDYFEKQVFKDRPGVGWMLYLPRVLTTQQVPEARALVPVMATGEQGKDKQIGTIIVSVTDEPFNDENPEHVKIANAIEIRLVDQDLLPRYVDI</sequence>